<dbReference type="InterPro" id="IPR001789">
    <property type="entry name" value="Sig_transdc_resp-reg_receiver"/>
</dbReference>
<feature type="domain" description="OmpR/PhoB-type" evidence="11">
    <location>
        <begin position="130"/>
        <end position="229"/>
    </location>
</feature>
<keyword evidence="5 9" id="KW-0238">DNA-binding</keyword>
<dbReference type="Gene3D" id="1.10.10.10">
    <property type="entry name" value="Winged helix-like DNA-binding domain superfamily/Winged helix DNA-binding domain"/>
    <property type="match status" value="1"/>
</dbReference>
<evidence type="ECO:0000256" key="3">
    <source>
        <dbReference type="ARBA" id="ARBA00023012"/>
    </source>
</evidence>
<gene>
    <name evidence="12" type="ORF">V4D30_07445</name>
</gene>
<dbReference type="GO" id="GO:0005829">
    <property type="term" value="C:cytosol"/>
    <property type="evidence" value="ECO:0007669"/>
    <property type="project" value="TreeGrafter"/>
</dbReference>
<protein>
    <recommendedName>
        <fullName evidence="1">Phosphate regulon transcriptional regulatory protein PhoB</fullName>
    </recommendedName>
</protein>
<evidence type="ECO:0000259" key="11">
    <source>
        <dbReference type="PROSITE" id="PS51755"/>
    </source>
</evidence>
<keyword evidence="3" id="KW-0902">Two-component regulatory system</keyword>
<feature type="domain" description="Response regulatory" evidence="10">
    <location>
        <begin position="4"/>
        <end position="120"/>
    </location>
</feature>
<evidence type="ECO:0000256" key="7">
    <source>
        <dbReference type="ARBA" id="ARBA00024735"/>
    </source>
</evidence>
<dbReference type="EMBL" id="CP144373">
    <property type="protein sequence ID" value="XCH46168.1"/>
    <property type="molecule type" value="Genomic_DNA"/>
</dbReference>
<dbReference type="PROSITE" id="PS51755">
    <property type="entry name" value="OMPR_PHOB"/>
    <property type="match status" value="1"/>
</dbReference>
<keyword evidence="4" id="KW-0805">Transcription regulation</keyword>
<dbReference type="InterPro" id="IPR011006">
    <property type="entry name" value="CheY-like_superfamily"/>
</dbReference>
<evidence type="ECO:0000256" key="4">
    <source>
        <dbReference type="ARBA" id="ARBA00023015"/>
    </source>
</evidence>
<dbReference type="PANTHER" id="PTHR48111:SF40">
    <property type="entry name" value="PHOSPHATE REGULON TRANSCRIPTIONAL REGULATORY PROTEIN PHOB"/>
    <property type="match status" value="1"/>
</dbReference>
<dbReference type="FunFam" id="3.40.50.2300:FF:000001">
    <property type="entry name" value="DNA-binding response regulator PhoB"/>
    <property type="match status" value="1"/>
</dbReference>
<dbReference type="KEGG" id="taut:V4D30_07445"/>
<dbReference type="PROSITE" id="PS50110">
    <property type="entry name" value="RESPONSE_REGULATORY"/>
    <property type="match status" value="1"/>
</dbReference>
<evidence type="ECO:0000256" key="2">
    <source>
        <dbReference type="ARBA" id="ARBA00022553"/>
    </source>
</evidence>
<evidence type="ECO:0000256" key="6">
    <source>
        <dbReference type="ARBA" id="ARBA00023163"/>
    </source>
</evidence>
<proteinExistence type="predicted"/>
<dbReference type="RefSeq" id="WP_353683707.1">
    <property type="nucleotide sequence ID" value="NZ_CP144373.1"/>
</dbReference>
<dbReference type="GO" id="GO:0000156">
    <property type="term" value="F:phosphorelay response regulator activity"/>
    <property type="evidence" value="ECO:0007669"/>
    <property type="project" value="TreeGrafter"/>
</dbReference>
<dbReference type="SUPFAM" id="SSF46894">
    <property type="entry name" value="C-terminal effector domain of the bipartite response regulators"/>
    <property type="match status" value="1"/>
</dbReference>
<dbReference type="SMART" id="SM00448">
    <property type="entry name" value="REC"/>
    <property type="match status" value="1"/>
</dbReference>
<dbReference type="GO" id="GO:0032993">
    <property type="term" value="C:protein-DNA complex"/>
    <property type="evidence" value="ECO:0007669"/>
    <property type="project" value="TreeGrafter"/>
</dbReference>
<dbReference type="PANTHER" id="PTHR48111">
    <property type="entry name" value="REGULATOR OF RPOS"/>
    <property type="match status" value="1"/>
</dbReference>
<evidence type="ECO:0000259" key="10">
    <source>
        <dbReference type="PROSITE" id="PS50110"/>
    </source>
</evidence>
<dbReference type="Gene3D" id="3.40.50.2300">
    <property type="match status" value="1"/>
</dbReference>
<reference evidence="12" key="1">
    <citation type="submission" date="2024-01" db="EMBL/GenBank/DDBJ databases">
        <title>The first autotrophic representatives of the genus Thermodesulfovibrio.</title>
        <authorList>
            <person name="Maltseva A.I."/>
            <person name="Elcheninov A.G."/>
            <person name="Kublanov I.V."/>
            <person name="Lebedinsky A.V."/>
            <person name="Frolov E.N."/>
        </authorList>
    </citation>
    <scope>NUCLEOTIDE SEQUENCE</scope>
    <source>
        <strain evidence="12">3907-1M</strain>
    </source>
</reference>
<dbReference type="Pfam" id="PF00072">
    <property type="entry name" value="Response_reg"/>
    <property type="match status" value="1"/>
</dbReference>
<name>A0AAU8GX66_9BACT</name>
<evidence type="ECO:0000256" key="8">
    <source>
        <dbReference type="PROSITE-ProRule" id="PRU00169"/>
    </source>
</evidence>
<dbReference type="GO" id="GO:0006355">
    <property type="term" value="P:regulation of DNA-templated transcription"/>
    <property type="evidence" value="ECO:0007669"/>
    <property type="project" value="InterPro"/>
</dbReference>
<keyword evidence="2 8" id="KW-0597">Phosphoprotein</keyword>
<sequence>MNEKILIVEDEKEIADLIAYTLKKENFEVTVALDGEIALKKLRENFFDLVVLDLMLPKIQGLEICKVIRNNPKMQKTGIIIVTAKGEEFDKVTGLEAGADDYITKPFSPKELLARIKAVLRRTIRANSEQGIIKIKEMVIDKEKYLVTVKGQPKRLSATEFKLLLYLAERPNKIFNRDHLLDAVWGQDIYVDSRTVDVHIRRLRLKIEDDPDNPEYIKTLRGIGYYIEA</sequence>
<keyword evidence="6" id="KW-0804">Transcription</keyword>
<comment type="function">
    <text evidence="7">This protein is a positive regulator for the phosphate regulon. Transcription of this operon is positively regulated by PhoB and PhoR when phosphate is limited.</text>
</comment>
<feature type="modified residue" description="4-aspartylphosphate" evidence="8">
    <location>
        <position position="53"/>
    </location>
</feature>
<dbReference type="CDD" id="cd00383">
    <property type="entry name" value="trans_reg_C"/>
    <property type="match status" value="1"/>
</dbReference>
<accession>A0AAU8GX66</accession>
<organism evidence="12">
    <name type="scientific">Thermodesulfovibrio autotrophicus</name>
    <dbReference type="NCBI Taxonomy" id="3118333"/>
    <lineage>
        <taxon>Bacteria</taxon>
        <taxon>Pseudomonadati</taxon>
        <taxon>Nitrospirota</taxon>
        <taxon>Thermodesulfovibrionia</taxon>
        <taxon>Thermodesulfovibrionales</taxon>
        <taxon>Thermodesulfovibrionaceae</taxon>
        <taxon>Thermodesulfovibrio</taxon>
    </lineage>
</organism>
<dbReference type="Gene3D" id="6.10.250.690">
    <property type="match status" value="1"/>
</dbReference>
<dbReference type="InterPro" id="IPR039420">
    <property type="entry name" value="WalR-like"/>
</dbReference>
<evidence type="ECO:0000256" key="1">
    <source>
        <dbReference type="ARBA" id="ARBA00013332"/>
    </source>
</evidence>
<evidence type="ECO:0000256" key="9">
    <source>
        <dbReference type="PROSITE-ProRule" id="PRU01091"/>
    </source>
</evidence>
<dbReference type="InterPro" id="IPR036388">
    <property type="entry name" value="WH-like_DNA-bd_sf"/>
</dbReference>
<feature type="DNA-binding region" description="OmpR/PhoB-type" evidence="9">
    <location>
        <begin position="130"/>
        <end position="229"/>
    </location>
</feature>
<dbReference type="InterPro" id="IPR016032">
    <property type="entry name" value="Sig_transdc_resp-reg_C-effctor"/>
</dbReference>
<dbReference type="SMART" id="SM00862">
    <property type="entry name" value="Trans_reg_C"/>
    <property type="match status" value="1"/>
</dbReference>
<evidence type="ECO:0000313" key="12">
    <source>
        <dbReference type="EMBL" id="XCH46168.1"/>
    </source>
</evidence>
<dbReference type="Pfam" id="PF00486">
    <property type="entry name" value="Trans_reg_C"/>
    <property type="match status" value="1"/>
</dbReference>
<dbReference type="AlphaFoldDB" id="A0AAU8GX66"/>
<dbReference type="FunFam" id="1.10.10.10:FF:000018">
    <property type="entry name" value="DNA-binding response regulator ResD"/>
    <property type="match status" value="1"/>
</dbReference>
<dbReference type="InterPro" id="IPR001867">
    <property type="entry name" value="OmpR/PhoB-type_DNA-bd"/>
</dbReference>
<dbReference type="SUPFAM" id="SSF52172">
    <property type="entry name" value="CheY-like"/>
    <property type="match status" value="1"/>
</dbReference>
<dbReference type="GO" id="GO:0000976">
    <property type="term" value="F:transcription cis-regulatory region binding"/>
    <property type="evidence" value="ECO:0007669"/>
    <property type="project" value="TreeGrafter"/>
</dbReference>
<evidence type="ECO:0000256" key="5">
    <source>
        <dbReference type="ARBA" id="ARBA00023125"/>
    </source>
</evidence>